<dbReference type="RefSeq" id="WP_092679698.1">
    <property type="nucleotide sequence ID" value="NZ_FNMZ01000001.1"/>
</dbReference>
<dbReference type="Gene3D" id="3.40.50.300">
    <property type="entry name" value="P-loop containing nucleotide triphosphate hydrolases"/>
    <property type="match status" value="1"/>
</dbReference>
<dbReference type="PANTHER" id="PTHR24220:SF689">
    <property type="entry name" value="LIPOPROTEIN-RELEASING SYSTEM ATP-BINDING PROTEIN LOLD"/>
    <property type="match status" value="1"/>
</dbReference>
<evidence type="ECO:0000313" key="6">
    <source>
        <dbReference type="Proteomes" id="UP000199118"/>
    </source>
</evidence>
<dbReference type="InterPro" id="IPR003593">
    <property type="entry name" value="AAA+_ATPase"/>
</dbReference>
<protein>
    <submittedName>
        <fullName evidence="5">Putative ABC transport system ATP-binding protein</fullName>
    </submittedName>
</protein>
<keyword evidence="6" id="KW-1185">Reference proteome</keyword>
<dbReference type="GO" id="GO:0022857">
    <property type="term" value="F:transmembrane transporter activity"/>
    <property type="evidence" value="ECO:0007669"/>
    <property type="project" value="TreeGrafter"/>
</dbReference>
<dbReference type="GO" id="GO:0005524">
    <property type="term" value="F:ATP binding"/>
    <property type="evidence" value="ECO:0007669"/>
    <property type="project" value="UniProtKB-KW"/>
</dbReference>
<proteinExistence type="inferred from homology"/>
<dbReference type="EMBL" id="FNMZ01000001">
    <property type="protein sequence ID" value="SDW31679.1"/>
    <property type="molecule type" value="Genomic_DNA"/>
</dbReference>
<comment type="similarity">
    <text evidence="1">Belongs to the ABC transporter superfamily.</text>
</comment>
<keyword evidence="2" id="KW-0547">Nucleotide-binding</keyword>
<evidence type="ECO:0000256" key="1">
    <source>
        <dbReference type="ARBA" id="ARBA00005417"/>
    </source>
</evidence>
<dbReference type="AlphaFoldDB" id="A0A1H2SKU1"/>
<dbReference type="Proteomes" id="UP000199118">
    <property type="component" value="Unassembled WGS sequence"/>
</dbReference>
<evidence type="ECO:0000256" key="2">
    <source>
        <dbReference type="ARBA" id="ARBA00022741"/>
    </source>
</evidence>
<dbReference type="PROSITE" id="PS50893">
    <property type="entry name" value="ABC_TRANSPORTER_2"/>
    <property type="match status" value="1"/>
</dbReference>
<reference evidence="5 6" key="1">
    <citation type="submission" date="2016-10" db="EMBL/GenBank/DDBJ databases">
        <authorList>
            <person name="de Groot N.N."/>
        </authorList>
    </citation>
    <scope>NUCLEOTIDE SEQUENCE [LARGE SCALE GENOMIC DNA]</scope>
    <source>
        <strain evidence="5 6">DSM 17890</strain>
    </source>
</reference>
<dbReference type="InterPro" id="IPR015854">
    <property type="entry name" value="ABC_transpr_LolD-like"/>
</dbReference>
<sequence length="238" mass="24915">MTRPFAPARFAPARAAGAFVPDLLLENVEVLAPDGRPILRVARLEAPAGTALGIRGPSGAGKSTLLHVVAGLLPVASGRVMWGDADLAAMTEPARDAFRRARLGLIFQDFLLFEELSAQQNAAIAAAWAPARDRAAIRARAEALLDRFGAPGDRDVASMSGGERQRVSAARALACDPAAILADEPTASLDRENADRLAGDLLAMAREAGRTLIAVSHDPALIASMDQVVQVVDGEVRG</sequence>
<dbReference type="OrthoDB" id="9787227at2"/>
<organism evidence="5 6">
    <name type="scientific">Albimonas donghaensis</name>
    <dbReference type="NCBI Taxonomy" id="356660"/>
    <lineage>
        <taxon>Bacteria</taxon>
        <taxon>Pseudomonadati</taxon>
        <taxon>Pseudomonadota</taxon>
        <taxon>Alphaproteobacteria</taxon>
        <taxon>Rhodobacterales</taxon>
        <taxon>Paracoccaceae</taxon>
        <taxon>Albimonas</taxon>
    </lineage>
</organism>
<dbReference type="GO" id="GO:0005886">
    <property type="term" value="C:plasma membrane"/>
    <property type="evidence" value="ECO:0007669"/>
    <property type="project" value="TreeGrafter"/>
</dbReference>
<dbReference type="Pfam" id="PF00005">
    <property type="entry name" value="ABC_tran"/>
    <property type="match status" value="1"/>
</dbReference>
<dbReference type="STRING" id="356660.SAMN05444336_101680"/>
<dbReference type="SMART" id="SM00382">
    <property type="entry name" value="AAA"/>
    <property type="match status" value="1"/>
</dbReference>
<dbReference type="GO" id="GO:0016887">
    <property type="term" value="F:ATP hydrolysis activity"/>
    <property type="evidence" value="ECO:0007669"/>
    <property type="project" value="InterPro"/>
</dbReference>
<evidence type="ECO:0000259" key="4">
    <source>
        <dbReference type="PROSITE" id="PS50893"/>
    </source>
</evidence>
<accession>A0A1H2SKU1</accession>
<gene>
    <name evidence="5" type="ORF">SAMN05444336_101680</name>
</gene>
<dbReference type="InterPro" id="IPR003439">
    <property type="entry name" value="ABC_transporter-like_ATP-bd"/>
</dbReference>
<keyword evidence="3 5" id="KW-0067">ATP-binding</keyword>
<dbReference type="PANTHER" id="PTHR24220">
    <property type="entry name" value="IMPORT ATP-BINDING PROTEIN"/>
    <property type="match status" value="1"/>
</dbReference>
<evidence type="ECO:0000256" key="3">
    <source>
        <dbReference type="ARBA" id="ARBA00022840"/>
    </source>
</evidence>
<evidence type="ECO:0000313" key="5">
    <source>
        <dbReference type="EMBL" id="SDW31679.1"/>
    </source>
</evidence>
<name>A0A1H2SKU1_9RHOB</name>
<feature type="domain" description="ABC transporter" evidence="4">
    <location>
        <begin position="23"/>
        <end position="238"/>
    </location>
</feature>
<dbReference type="SUPFAM" id="SSF52540">
    <property type="entry name" value="P-loop containing nucleoside triphosphate hydrolases"/>
    <property type="match status" value="1"/>
</dbReference>
<dbReference type="InterPro" id="IPR027417">
    <property type="entry name" value="P-loop_NTPase"/>
</dbReference>